<dbReference type="EMBL" id="JAGTJS010000003">
    <property type="protein sequence ID" value="KAH7272149.1"/>
    <property type="molecule type" value="Genomic_DNA"/>
</dbReference>
<protein>
    <recommendedName>
        <fullName evidence="4">Secreted protein</fullName>
    </recommendedName>
</protein>
<evidence type="ECO:0008006" key="4">
    <source>
        <dbReference type="Google" id="ProtNLM"/>
    </source>
</evidence>
<feature type="signal peptide" evidence="1">
    <location>
        <begin position="1"/>
        <end position="27"/>
    </location>
</feature>
<evidence type="ECO:0000313" key="3">
    <source>
        <dbReference type="Proteomes" id="UP000736672"/>
    </source>
</evidence>
<reference evidence="2" key="1">
    <citation type="journal article" date="2021" name="Nat. Commun.">
        <title>Genetic determinants of endophytism in the Arabidopsis root mycobiome.</title>
        <authorList>
            <person name="Mesny F."/>
            <person name="Miyauchi S."/>
            <person name="Thiergart T."/>
            <person name="Pickel B."/>
            <person name="Atanasova L."/>
            <person name="Karlsson M."/>
            <person name="Huettel B."/>
            <person name="Barry K.W."/>
            <person name="Haridas S."/>
            <person name="Chen C."/>
            <person name="Bauer D."/>
            <person name="Andreopoulos W."/>
            <person name="Pangilinan J."/>
            <person name="LaButti K."/>
            <person name="Riley R."/>
            <person name="Lipzen A."/>
            <person name="Clum A."/>
            <person name="Drula E."/>
            <person name="Henrissat B."/>
            <person name="Kohler A."/>
            <person name="Grigoriev I.V."/>
            <person name="Martin F.M."/>
            <person name="Hacquard S."/>
        </authorList>
    </citation>
    <scope>NUCLEOTIDE SEQUENCE</scope>
    <source>
        <strain evidence="2">FSSC 5 MPI-SDFR-AT-0091</strain>
    </source>
</reference>
<name>A0A9P9L1A6_FUSSL</name>
<dbReference type="AlphaFoldDB" id="A0A9P9L1A6"/>
<proteinExistence type="predicted"/>
<evidence type="ECO:0000256" key="1">
    <source>
        <dbReference type="SAM" id="SignalP"/>
    </source>
</evidence>
<comment type="caution">
    <text evidence="2">The sequence shown here is derived from an EMBL/GenBank/DDBJ whole genome shotgun (WGS) entry which is preliminary data.</text>
</comment>
<dbReference type="Proteomes" id="UP000736672">
    <property type="component" value="Unassembled WGS sequence"/>
</dbReference>
<evidence type="ECO:0000313" key="2">
    <source>
        <dbReference type="EMBL" id="KAH7272149.1"/>
    </source>
</evidence>
<keyword evidence="1" id="KW-0732">Signal</keyword>
<organism evidence="2 3">
    <name type="scientific">Fusarium solani</name>
    <name type="common">Filamentous fungus</name>
    <dbReference type="NCBI Taxonomy" id="169388"/>
    <lineage>
        <taxon>Eukaryota</taxon>
        <taxon>Fungi</taxon>
        <taxon>Dikarya</taxon>
        <taxon>Ascomycota</taxon>
        <taxon>Pezizomycotina</taxon>
        <taxon>Sordariomycetes</taxon>
        <taxon>Hypocreomycetidae</taxon>
        <taxon>Hypocreales</taxon>
        <taxon>Nectriaceae</taxon>
        <taxon>Fusarium</taxon>
        <taxon>Fusarium solani species complex</taxon>
    </lineage>
</organism>
<accession>A0A9P9L1A6</accession>
<gene>
    <name evidence="2" type="ORF">B0J15DRAFT_168654</name>
</gene>
<sequence length="209" mass="22961">MCVCVMACVWPMCVCVWMLLKKKQTHPLDPTKRSEEKGAHTHKGRSTDFAMIYHLSPPGARRFSPALPLQGKPSIAASVSALLCSRAMEVNAGRQLARANDCPLPPASSSSSLIQRRQCAAGMYVDRVLGLEWDAWRALRQRQCPRRNWHGIGLAHVMDKPDFPLTDSLRVNPTGRVSNPILVQDGCRNGLSSLASVRIQPSSPVSPLV</sequence>
<feature type="chain" id="PRO_5040352829" description="Secreted protein" evidence="1">
    <location>
        <begin position="28"/>
        <end position="209"/>
    </location>
</feature>
<keyword evidence="3" id="KW-1185">Reference proteome</keyword>